<keyword evidence="6 7" id="KW-0482">Metalloprotease</keyword>
<comment type="similarity">
    <text evidence="1 7">Belongs to the peptidase M3 family.</text>
</comment>
<evidence type="ECO:0000313" key="11">
    <source>
        <dbReference type="Proteomes" id="UP000178943"/>
    </source>
</evidence>
<evidence type="ECO:0000256" key="1">
    <source>
        <dbReference type="ARBA" id="ARBA00006040"/>
    </source>
</evidence>
<keyword evidence="4 7" id="KW-0378">Hydrolase</keyword>
<comment type="cofactor">
    <cofactor evidence="7">
        <name>Zn(2+)</name>
        <dbReference type="ChEBI" id="CHEBI:29105"/>
    </cofactor>
    <text evidence="7">Binds 1 zinc ion.</text>
</comment>
<protein>
    <submittedName>
        <fullName evidence="10">Peptidase M3</fullName>
    </submittedName>
</protein>
<dbReference type="PANTHER" id="PTHR43660:SF1">
    <property type="entry name" value="DIPEPTIDYL CARBOXYPEPTIDASE"/>
    <property type="match status" value="1"/>
</dbReference>
<keyword evidence="8" id="KW-0732">Signal</keyword>
<dbReference type="InterPro" id="IPR024079">
    <property type="entry name" value="MetalloPept_cat_dom_sf"/>
</dbReference>
<keyword evidence="3 7" id="KW-0479">Metal-binding</keyword>
<dbReference type="SUPFAM" id="SSF55486">
    <property type="entry name" value="Metalloproteases ('zincins'), catalytic domain"/>
    <property type="match status" value="1"/>
</dbReference>
<dbReference type="EMBL" id="MFGW01000037">
    <property type="protein sequence ID" value="OGF67961.1"/>
    <property type="molecule type" value="Genomic_DNA"/>
</dbReference>
<name>A0A1F5VY43_9BACT</name>
<reference evidence="10 11" key="1">
    <citation type="journal article" date="2016" name="Nat. Commun.">
        <title>Thousands of microbial genomes shed light on interconnected biogeochemical processes in an aquifer system.</title>
        <authorList>
            <person name="Anantharaman K."/>
            <person name="Brown C.T."/>
            <person name="Hug L.A."/>
            <person name="Sharon I."/>
            <person name="Castelle C.J."/>
            <person name="Probst A.J."/>
            <person name="Thomas B.C."/>
            <person name="Singh A."/>
            <person name="Wilkins M.J."/>
            <person name="Karaoz U."/>
            <person name="Brodie E.L."/>
            <person name="Williams K.H."/>
            <person name="Hubbard S.S."/>
            <person name="Banfield J.F."/>
        </authorList>
    </citation>
    <scope>NUCLEOTIDE SEQUENCE [LARGE SCALE GENOMIC DNA]</scope>
</reference>
<accession>A0A1F5VY43</accession>
<sequence length="697" mass="80817">MKKIIMILVFMLISAWYCPAEDNPLLGKFNTPFGVPDFGKIKEEHYLPAFKGALKLHDTEIEAIVNNKKPATFENTIEALDRSGEILAQVSGVFDVLNESMTNDNMQKIASEVAPLRTKHLDDILLNEKLFQRVKNVYKQKDTLKLTAEQQMLLDKIYKAFVRGGANLEGEKKEQLRKINEELAVLQLQFGNNVLKEENRFELVIEKEEDMAGLPDWVKTTAAEAAKESGKEGKWIFTTQKPSMIPFLQYADKRELREKIFRAYIMRGDNGDDLDNNADVRKIVNLRIEKANLLGYKTHADYVLEINMAKKPEKVYALLDQIWKPALKRAMQEILELQAMIDNEGNDFILQPWDWWYYAEKVKKAKYAFDEETLKPYFKLENVINGAFEVATKLWGITFIERNDMPKYHPDVKVFEVKDTDGSTIAILYTDYFPRASKRGGAWMNNFREQYRIGKKNFIPIITNNGNFTKPTADQPSLLSTEEVETLFHEFGHALHGLLSNCTYRTTSGTNVARDFVELPSQIMENWAFEPEVLKMYAKHYQTSEVIPQELMDKMKSAEYFNQGFITVEFLAAAFLDMDWHTVTKTQDWNVYKFDNESMKVIQLMPEIVVRYRSTYFRHIFSGEYSSGYYSYIWSEVLDADAFEAFKEHGIFDQKTALSFRKNILEKGSSEDPMTLYVRFRGAEPKVEPLLKNRGLL</sequence>
<comment type="caution">
    <text evidence="10">The sequence shown here is derived from an EMBL/GenBank/DDBJ whole genome shotgun (WGS) entry which is preliminary data.</text>
</comment>
<dbReference type="GO" id="GO:0005829">
    <property type="term" value="C:cytosol"/>
    <property type="evidence" value="ECO:0007669"/>
    <property type="project" value="TreeGrafter"/>
</dbReference>
<dbReference type="InterPro" id="IPR045090">
    <property type="entry name" value="Pept_M3A_M3B"/>
</dbReference>
<dbReference type="FunFam" id="3.40.390.10:FF:000009">
    <property type="entry name" value="Oligopeptidase A"/>
    <property type="match status" value="1"/>
</dbReference>
<evidence type="ECO:0000256" key="5">
    <source>
        <dbReference type="ARBA" id="ARBA00022833"/>
    </source>
</evidence>
<dbReference type="PANTHER" id="PTHR43660">
    <property type="entry name" value="DIPEPTIDYL CARBOXYPEPTIDASE"/>
    <property type="match status" value="1"/>
</dbReference>
<evidence type="ECO:0000256" key="4">
    <source>
        <dbReference type="ARBA" id="ARBA00022801"/>
    </source>
</evidence>
<evidence type="ECO:0000256" key="7">
    <source>
        <dbReference type="RuleBase" id="RU003435"/>
    </source>
</evidence>
<gene>
    <name evidence="10" type="ORF">A2Y62_18360</name>
</gene>
<dbReference type="CDD" id="cd06456">
    <property type="entry name" value="M3A_DCP"/>
    <property type="match status" value="1"/>
</dbReference>
<dbReference type="Gene3D" id="3.40.390.10">
    <property type="entry name" value="Collagenase (Catalytic Domain)"/>
    <property type="match status" value="1"/>
</dbReference>
<evidence type="ECO:0000313" key="10">
    <source>
        <dbReference type="EMBL" id="OGF67961.1"/>
    </source>
</evidence>
<keyword evidence="5 7" id="KW-0862">Zinc</keyword>
<organism evidence="10 11">
    <name type="scientific">Candidatus Fischerbacteria bacterium RBG_13_37_8</name>
    <dbReference type="NCBI Taxonomy" id="1817863"/>
    <lineage>
        <taxon>Bacteria</taxon>
        <taxon>Candidatus Fischeribacteriota</taxon>
    </lineage>
</organism>
<dbReference type="InterPro" id="IPR024080">
    <property type="entry name" value="Neurolysin/TOP_N"/>
</dbReference>
<dbReference type="Gene3D" id="1.10.1370.10">
    <property type="entry name" value="Neurolysin, domain 3"/>
    <property type="match status" value="1"/>
</dbReference>
<dbReference type="GO" id="GO:0046872">
    <property type="term" value="F:metal ion binding"/>
    <property type="evidence" value="ECO:0007669"/>
    <property type="project" value="UniProtKB-UniRule"/>
</dbReference>
<keyword evidence="2 7" id="KW-0645">Protease</keyword>
<dbReference type="InterPro" id="IPR001567">
    <property type="entry name" value="Pept_M3A_M3B_dom"/>
</dbReference>
<evidence type="ECO:0000256" key="8">
    <source>
        <dbReference type="SAM" id="SignalP"/>
    </source>
</evidence>
<dbReference type="Gene3D" id="1.20.1050.40">
    <property type="entry name" value="Endopeptidase. Chain P, domain 1"/>
    <property type="match status" value="1"/>
</dbReference>
<dbReference type="InterPro" id="IPR024077">
    <property type="entry name" value="Neurolysin/TOP_dom2"/>
</dbReference>
<evidence type="ECO:0000256" key="2">
    <source>
        <dbReference type="ARBA" id="ARBA00022670"/>
    </source>
</evidence>
<dbReference type="GO" id="GO:0004180">
    <property type="term" value="F:carboxypeptidase activity"/>
    <property type="evidence" value="ECO:0007669"/>
    <property type="project" value="TreeGrafter"/>
</dbReference>
<evidence type="ECO:0000256" key="6">
    <source>
        <dbReference type="ARBA" id="ARBA00023049"/>
    </source>
</evidence>
<dbReference type="InterPro" id="IPR034005">
    <property type="entry name" value="M3A_DCP"/>
</dbReference>
<evidence type="ECO:0000256" key="3">
    <source>
        <dbReference type="ARBA" id="ARBA00022723"/>
    </source>
</evidence>
<proteinExistence type="inferred from homology"/>
<dbReference type="AlphaFoldDB" id="A0A1F5VY43"/>
<dbReference type="Proteomes" id="UP000178943">
    <property type="component" value="Unassembled WGS sequence"/>
</dbReference>
<feature type="chain" id="PRO_5009522137" evidence="8">
    <location>
        <begin position="21"/>
        <end position="697"/>
    </location>
</feature>
<dbReference type="GO" id="GO:0004222">
    <property type="term" value="F:metalloendopeptidase activity"/>
    <property type="evidence" value="ECO:0007669"/>
    <property type="project" value="InterPro"/>
</dbReference>
<dbReference type="Pfam" id="PF01432">
    <property type="entry name" value="Peptidase_M3"/>
    <property type="match status" value="1"/>
</dbReference>
<feature type="domain" description="Peptidase M3A/M3B catalytic" evidence="9">
    <location>
        <begin position="247"/>
        <end position="695"/>
    </location>
</feature>
<feature type="signal peptide" evidence="8">
    <location>
        <begin position="1"/>
        <end position="20"/>
    </location>
</feature>
<dbReference type="GO" id="GO:0006508">
    <property type="term" value="P:proteolysis"/>
    <property type="evidence" value="ECO:0007669"/>
    <property type="project" value="UniProtKB-KW"/>
</dbReference>
<evidence type="ECO:0000259" key="9">
    <source>
        <dbReference type="Pfam" id="PF01432"/>
    </source>
</evidence>